<dbReference type="InterPro" id="IPR055127">
    <property type="entry name" value="YEATS2_3HBD"/>
</dbReference>
<dbReference type="HOGENOM" id="CLU_012846_0_0_1"/>
<keyword evidence="6" id="KW-1185">Reference proteome</keyword>
<dbReference type="Gene3D" id="2.60.40.1970">
    <property type="entry name" value="YEATS domain"/>
    <property type="match status" value="1"/>
</dbReference>
<evidence type="ECO:0000313" key="6">
    <source>
        <dbReference type="Proteomes" id="UP000054279"/>
    </source>
</evidence>
<feature type="domain" description="YEATS" evidence="4">
    <location>
        <begin position="280"/>
        <end position="421"/>
    </location>
</feature>
<dbReference type="Proteomes" id="UP000054279">
    <property type="component" value="Unassembled WGS sequence"/>
</dbReference>
<feature type="region of interest" description="Disordered" evidence="3">
    <location>
        <begin position="37"/>
        <end position="57"/>
    </location>
</feature>
<evidence type="ECO:0000259" key="4">
    <source>
        <dbReference type="PROSITE" id="PS51037"/>
    </source>
</evidence>
<evidence type="ECO:0000313" key="5">
    <source>
        <dbReference type="EMBL" id="KIJ25193.1"/>
    </source>
</evidence>
<dbReference type="PROSITE" id="PS51037">
    <property type="entry name" value="YEATS"/>
    <property type="match status" value="1"/>
</dbReference>
<evidence type="ECO:0000256" key="1">
    <source>
        <dbReference type="ARBA" id="ARBA00023242"/>
    </source>
</evidence>
<keyword evidence="1 2" id="KW-0539">Nucleus</keyword>
<dbReference type="GO" id="GO:0005634">
    <property type="term" value="C:nucleus"/>
    <property type="evidence" value="ECO:0007669"/>
    <property type="project" value="UniProtKB-SubCell"/>
</dbReference>
<feature type="compositionally biased region" description="Pro residues" evidence="3">
    <location>
        <begin position="43"/>
        <end position="54"/>
    </location>
</feature>
<organism evidence="5 6">
    <name type="scientific">Sphaerobolus stellatus (strain SS14)</name>
    <dbReference type="NCBI Taxonomy" id="990650"/>
    <lineage>
        <taxon>Eukaryota</taxon>
        <taxon>Fungi</taxon>
        <taxon>Dikarya</taxon>
        <taxon>Basidiomycota</taxon>
        <taxon>Agaricomycotina</taxon>
        <taxon>Agaricomycetes</taxon>
        <taxon>Phallomycetidae</taxon>
        <taxon>Geastrales</taxon>
        <taxon>Sphaerobolaceae</taxon>
        <taxon>Sphaerobolus</taxon>
    </lineage>
</organism>
<dbReference type="AlphaFoldDB" id="A0A0C9T854"/>
<dbReference type="Pfam" id="PF22951">
    <property type="entry name" value="3HBD"/>
    <property type="match status" value="1"/>
</dbReference>
<gene>
    <name evidence="5" type="ORF">M422DRAFT_56094</name>
</gene>
<dbReference type="InterPro" id="IPR038704">
    <property type="entry name" value="YEAST_sf"/>
</dbReference>
<evidence type="ECO:0000256" key="3">
    <source>
        <dbReference type="SAM" id="MobiDB-lite"/>
    </source>
</evidence>
<comment type="subcellular location">
    <subcellularLocation>
        <location evidence="2">Nucleus</location>
    </subcellularLocation>
</comment>
<accession>A0A0C9T854</accession>
<name>A0A0C9T854_SPHS4</name>
<dbReference type="EMBL" id="KN837428">
    <property type="protein sequence ID" value="KIJ25193.1"/>
    <property type="molecule type" value="Genomic_DNA"/>
</dbReference>
<proteinExistence type="predicted"/>
<reference evidence="5 6" key="1">
    <citation type="submission" date="2014-06" db="EMBL/GenBank/DDBJ databases">
        <title>Evolutionary Origins and Diversification of the Mycorrhizal Mutualists.</title>
        <authorList>
            <consortium name="DOE Joint Genome Institute"/>
            <consortium name="Mycorrhizal Genomics Consortium"/>
            <person name="Kohler A."/>
            <person name="Kuo A."/>
            <person name="Nagy L.G."/>
            <person name="Floudas D."/>
            <person name="Copeland A."/>
            <person name="Barry K.W."/>
            <person name="Cichocki N."/>
            <person name="Veneault-Fourrey C."/>
            <person name="LaButti K."/>
            <person name="Lindquist E.A."/>
            <person name="Lipzen A."/>
            <person name="Lundell T."/>
            <person name="Morin E."/>
            <person name="Murat C."/>
            <person name="Riley R."/>
            <person name="Ohm R."/>
            <person name="Sun H."/>
            <person name="Tunlid A."/>
            <person name="Henrissat B."/>
            <person name="Grigoriev I.V."/>
            <person name="Hibbett D.S."/>
            <person name="Martin F."/>
        </authorList>
    </citation>
    <scope>NUCLEOTIDE SEQUENCE [LARGE SCALE GENOMIC DNA]</scope>
    <source>
        <strain evidence="5 6">SS14</strain>
    </source>
</reference>
<sequence length="812" mass="89461">MTDTSVSSTFRDAALAAYEAIESSCLIITSNQSSLLKPLTSGRPPPSAPPPPIEAPRTRKRVNLGLAQPPTVNGPLLFEDKTTKTTVKLVCPDCSRSDFPTMQGFLNHCRLAHTRLYGTHDECIQDTGVPIDDAERVALAATGVEVSTVHLPSIRGMFERAVGLGLLPESSEPGNSGNADVSTHLSQTLGLHKDSPTLAPFLGKEVKKKVIHVYDEPDPVDIFSVDEDSEKPRKPLFKRYKPNNGPNEDESMNAIVIAETERAIHADVSSTEVSEINDPQLSRFHVTRRVNVTDRSLFLPENKRSPIALSHTHRWQLTVSAPSYSQHITTFLDHFSVTCVTQPSVFSKPILISGPPFVACSTTDRPFLARLTLHWVGEQNHPFDVYHWVEIDQFRSARIAHGEDQIFDIELDKSTQFAAARDVANTLPWNGDADYQMPEESVAQIPGLTDVGVVEKQGDSGVELQHIKLLKKIVQRFPIVSLDLTRQPSSLPYSVQPSRSKLLGLVPGRRKAIEWARALAIRNEYDSIQASSSDVKVPLTTASIYRWLDANGHFPRPLHPITQPILRDETSSSQGTPDDLPPASPRYCPVCGVNVQYHNPPGSRGINYYRQPVEQRIGEHQCPAELERRKAPVLHVYTLLPGVPYWNPSVTLPIPRNPDYGYAVKLVDPQLTRFVRRVTSSLPLPCLQLPERETGTSRIEKGNELALGSNAEEINDALAPHALLAMVVERVVKDLVNNGLQVAREMQGRAKSNTTPEGARSIFTPTHVLQSFVIKDASQGGGRREALSKCFSRIGTVLQMEGTATGGQASTT</sequence>
<dbReference type="InterPro" id="IPR055129">
    <property type="entry name" value="YEATS_dom"/>
</dbReference>
<dbReference type="OrthoDB" id="1741717at2759"/>
<evidence type="ECO:0000256" key="2">
    <source>
        <dbReference type="PROSITE-ProRule" id="PRU00376"/>
    </source>
</evidence>
<protein>
    <recommendedName>
        <fullName evidence="4">YEATS domain-containing protein</fullName>
    </recommendedName>
</protein>